<dbReference type="AlphaFoldDB" id="A0A2N9G5Q3"/>
<gene>
    <name evidence="1" type="ORF">FSB_LOCUS20220</name>
    <name evidence="2" type="ORF">FSB_LOCUS22612</name>
</gene>
<proteinExistence type="predicted"/>
<reference evidence="2" key="1">
    <citation type="submission" date="2018-02" db="EMBL/GenBank/DDBJ databases">
        <authorList>
            <person name="Cohen D.B."/>
            <person name="Kent A.D."/>
        </authorList>
    </citation>
    <scope>NUCLEOTIDE SEQUENCE</scope>
</reference>
<evidence type="ECO:0000313" key="2">
    <source>
        <dbReference type="EMBL" id="SPC94730.1"/>
    </source>
</evidence>
<dbReference type="EMBL" id="OIVN01001505">
    <property type="protein sequence ID" value="SPC94730.1"/>
    <property type="molecule type" value="Genomic_DNA"/>
</dbReference>
<organism evidence="2">
    <name type="scientific">Fagus sylvatica</name>
    <name type="common">Beechnut</name>
    <dbReference type="NCBI Taxonomy" id="28930"/>
    <lineage>
        <taxon>Eukaryota</taxon>
        <taxon>Viridiplantae</taxon>
        <taxon>Streptophyta</taxon>
        <taxon>Embryophyta</taxon>
        <taxon>Tracheophyta</taxon>
        <taxon>Spermatophyta</taxon>
        <taxon>Magnoliopsida</taxon>
        <taxon>eudicotyledons</taxon>
        <taxon>Gunneridae</taxon>
        <taxon>Pentapetalae</taxon>
        <taxon>rosids</taxon>
        <taxon>fabids</taxon>
        <taxon>Fagales</taxon>
        <taxon>Fagaceae</taxon>
        <taxon>Fagus</taxon>
    </lineage>
</organism>
<sequence>MTLKSVASAVLRPPLSANLAYGSDTKLDRRIKCLAALGKARLWCDLMAMNEAIPCGVPAMIWLGTSGDGCSTVMGSQWCFIGCEMAFVMDC</sequence>
<protein>
    <submittedName>
        <fullName evidence="2">Uncharacterized protein</fullName>
    </submittedName>
</protein>
<dbReference type="EMBL" id="OIVN01001301">
    <property type="protein sequence ID" value="SPC92338.1"/>
    <property type="molecule type" value="Genomic_DNA"/>
</dbReference>
<accession>A0A2N9G5Q3</accession>
<name>A0A2N9G5Q3_FAGSY</name>
<evidence type="ECO:0000313" key="1">
    <source>
        <dbReference type="EMBL" id="SPC92338.1"/>
    </source>
</evidence>